<feature type="chain" id="PRO_5047489231" evidence="1">
    <location>
        <begin position="26"/>
        <end position="996"/>
    </location>
</feature>
<dbReference type="EMBL" id="JAKNJB010000001">
    <property type="protein sequence ID" value="MCG4525532.1"/>
    <property type="molecule type" value="Genomic_DNA"/>
</dbReference>
<protein>
    <submittedName>
        <fullName evidence="2">Uncharacterized protein</fullName>
    </submittedName>
</protein>
<proteinExistence type="predicted"/>
<keyword evidence="1" id="KW-0732">Signal</keyword>
<name>A0ABS9M416_9FIRM</name>
<comment type="caution">
    <text evidence="2">The sequence shown here is derived from an EMBL/GenBank/DDBJ whole genome shotgun (WGS) entry which is preliminary data.</text>
</comment>
<evidence type="ECO:0000313" key="3">
    <source>
        <dbReference type="Proteomes" id="UP001200313"/>
    </source>
</evidence>
<dbReference type="InterPro" id="IPR013320">
    <property type="entry name" value="ConA-like_dom_sf"/>
</dbReference>
<evidence type="ECO:0000256" key="1">
    <source>
        <dbReference type="SAM" id="SignalP"/>
    </source>
</evidence>
<evidence type="ECO:0000313" key="2">
    <source>
        <dbReference type="EMBL" id="MCG4525532.1"/>
    </source>
</evidence>
<sequence>MKNRIISLVLTLSLCASLLVLPAHAYDYQPEPENYWSFFGFVAEYFQNLTGQPFPTVNSMDRLVLPVTGPVVSRAYLQRLGDDYNSWFCKALRFVDFQDLNAGLFAGVKWDADNGIYRLYDDKSGRFIVDSQGNFPYYEPPADQSQDNPSLSGAQVPATPSISNNHWVGERSLANQVVLITYDSLSECVVNLNNEGYTCSIQKQTINGTTFYVIKDNGRQVYCNSLNQPFASKGETSATDIKYDYITNNDNSTTINDSQVIDVADGVLNVITETGDHFEYYIDQITFDFDNRSYTVNAYDYTYNITNNYYEYNYYTYNISYNVTNTYINYIGSTAEFVPTEYKLYYELPDGRSSADLTADEIAGMSFQFYDVINYAKSATDTYIRALYHFDGDTDDSSYFSTQGDFTWTAGASLTYMESGAFNGALYLDSNSHDFRIKLPSRLSSGDFTLQFRYYQASQADTLTNRENYIKLGNTQVMTWDEATLYKSTSTSMASLSIGSWQELAITRSGGYLYFYHNGLCIGSLSTSAVFTEYIMFHFGNTSRSYSMLDELRVLNYAIASGTGSSYACTTVPHDTNLVLVLPGGAYPIADEYWDFNNEGNLLSFQDFTQNPLSLPPWQSLPPFSCAVYDGYVTLSYSGTNPYGRDPNDQDSTFGYQGGLNYYIGTYYNSGKNAYWTAGPHIDFTIGETYTFSVMDRNGNVYSNTFVADYYGASKKVEFEWGSLIYWTSAYGTTGSGKYNVFLSIMVNKGSSLDIVYAELVQGSSANTGHEFINCIYSSAELKPNTAAVQTDIPITGYTVGGVRPTFPKRGQVWFTVENKRVRGCYVYTGTAWESVNCRYYTGSRWIPIYAFDMDTLADLWDIADGGDAITPITTESGFWNWWKAQWLDFRSWLSTHGIGGSGTTVNSTVLPTVPPTIDGATGEETEAGWSFLDLLVALKDGTWKIITGVVGSVFGGVAGIVSGVVSVGNYFDAYDVENPDGVLGIVNYGGEDIWD</sequence>
<reference evidence="2 3" key="1">
    <citation type="submission" date="2022-01" db="EMBL/GenBank/DDBJ databases">
        <title>Collection of gut derived symbiotic bacterial strains cultured from healthy donors.</title>
        <authorList>
            <person name="Lin H."/>
            <person name="Kohout C."/>
            <person name="Waligurski E."/>
            <person name="Pamer E.G."/>
        </authorList>
    </citation>
    <scope>NUCLEOTIDE SEQUENCE [LARGE SCALE GENOMIC DNA]</scope>
    <source>
        <strain evidence="2 3">DFI.3.7</strain>
    </source>
</reference>
<organism evidence="2 3">
    <name type="scientific">Intestinimonas massiliensis</name>
    <name type="common">ex Afouda et al. 2020</name>
    <dbReference type="NCBI Taxonomy" id="1673721"/>
    <lineage>
        <taxon>Bacteria</taxon>
        <taxon>Bacillati</taxon>
        <taxon>Bacillota</taxon>
        <taxon>Clostridia</taxon>
        <taxon>Eubacteriales</taxon>
        <taxon>Intestinimonas</taxon>
    </lineage>
</organism>
<dbReference type="RefSeq" id="WP_238072672.1">
    <property type="nucleotide sequence ID" value="NZ_JAKNJB010000001.1"/>
</dbReference>
<gene>
    <name evidence="2" type="ORF">L0P79_00385</name>
</gene>
<keyword evidence="3" id="KW-1185">Reference proteome</keyword>
<dbReference type="SUPFAM" id="SSF49899">
    <property type="entry name" value="Concanavalin A-like lectins/glucanases"/>
    <property type="match status" value="1"/>
</dbReference>
<dbReference type="Proteomes" id="UP001200313">
    <property type="component" value="Unassembled WGS sequence"/>
</dbReference>
<accession>A0ABS9M416</accession>
<feature type="signal peptide" evidence="1">
    <location>
        <begin position="1"/>
        <end position="25"/>
    </location>
</feature>